<feature type="signal peptide" evidence="2">
    <location>
        <begin position="1"/>
        <end position="26"/>
    </location>
</feature>
<evidence type="ECO:0000256" key="2">
    <source>
        <dbReference type="SAM" id="SignalP"/>
    </source>
</evidence>
<dbReference type="Pfam" id="PF00497">
    <property type="entry name" value="SBP_bac_3"/>
    <property type="match status" value="1"/>
</dbReference>
<dbReference type="Proteomes" id="UP001239397">
    <property type="component" value="Chromosome"/>
</dbReference>
<dbReference type="AlphaFoldDB" id="A0A9Y2JU65"/>
<dbReference type="Gene3D" id="3.40.190.10">
    <property type="entry name" value="Periplasmic binding protein-like II"/>
    <property type="match status" value="2"/>
</dbReference>
<dbReference type="CDD" id="cd13530">
    <property type="entry name" value="PBP2_peptides_like"/>
    <property type="match status" value="1"/>
</dbReference>
<gene>
    <name evidence="4" type="ORF">QRX60_13185</name>
</gene>
<dbReference type="PANTHER" id="PTHR35936">
    <property type="entry name" value="MEMBRANE-BOUND LYTIC MUREIN TRANSGLYCOSYLASE F"/>
    <property type="match status" value="1"/>
</dbReference>
<evidence type="ECO:0000259" key="3">
    <source>
        <dbReference type="SMART" id="SM00062"/>
    </source>
</evidence>
<proteinExistence type="predicted"/>
<keyword evidence="5" id="KW-1185">Reference proteome</keyword>
<keyword evidence="1 2" id="KW-0732">Signal</keyword>
<name>A0A9Y2JU65_9PSEU</name>
<dbReference type="SUPFAM" id="SSF53850">
    <property type="entry name" value="Periplasmic binding protein-like II"/>
    <property type="match status" value="1"/>
</dbReference>
<dbReference type="InterPro" id="IPR001638">
    <property type="entry name" value="Solute-binding_3/MltF_N"/>
</dbReference>
<protein>
    <submittedName>
        <fullName evidence="4">ABC transporter substrate-binding protein</fullName>
    </submittedName>
</protein>
<dbReference type="SMART" id="SM00062">
    <property type="entry name" value="PBPb"/>
    <property type="match status" value="1"/>
</dbReference>
<dbReference type="PANTHER" id="PTHR35936:SF17">
    <property type="entry name" value="ARGININE-BINDING EXTRACELLULAR PROTEIN ARTP"/>
    <property type="match status" value="1"/>
</dbReference>
<dbReference type="KEGG" id="amog:QRX60_13185"/>
<organism evidence="4 5">
    <name type="scientific">Amycolatopsis mongoliensis</name>
    <dbReference type="NCBI Taxonomy" id="715475"/>
    <lineage>
        <taxon>Bacteria</taxon>
        <taxon>Bacillati</taxon>
        <taxon>Actinomycetota</taxon>
        <taxon>Actinomycetes</taxon>
        <taxon>Pseudonocardiales</taxon>
        <taxon>Pseudonocardiaceae</taxon>
        <taxon>Amycolatopsis</taxon>
    </lineage>
</organism>
<feature type="chain" id="PRO_5040720419" evidence="2">
    <location>
        <begin position="27"/>
        <end position="256"/>
    </location>
</feature>
<dbReference type="RefSeq" id="WP_286001066.1">
    <property type="nucleotide sequence ID" value="NZ_CP127295.1"/>
</dbReference>
<sequence length="256" mass="26511">MKKTLTTALAATLLAALTACGTSGTASDTLRVGTLSDSKPNAYQENGTFTGFDNELLKAIAEKEGLKLEFVATDFSALLGQVANGTFDIGSSAIAQTDARKKTVGFSAPYNYQALGIAARETAGITDENSLAGKRIGVVQGTVSDAWLGSNAPAAQAVRFPNDAAALSALKSGAVDGAVFDQATAEDYAKNNQGLEVAKSIVTTIPHGFAVKKGDDELATKLNDGIKKVVADGTWLKVHDRFEPTAPVPADFKPGQ</sequence>
<feature type="domain" description="Solute-binding protein family 3/N-terminal" evidence="3">
    <location>
        <begin position="29"/>
        <end position="239"/>
    </location>
</feature>
<evidence type="ECO:0000256" key="1">
    <source>
        <dbReference type="ARBA" id="ARBA00022729"/>
    </source>
</evidence>
<evidence type="ECO:0000313" key="5">
    <source>
        <dbReference type="Proteomes" id="UP001239397"/>
    </source>
</evidence>
<dbReference type="EMBL" id="CP127295">
    <property type="protein sequence ID" value="WIY04745.1"/>
    <property type="molecule type" value="Genomic_DNA"/>
</dbReference>
<dbReference type="PROSITE" id="PS51257">
    <property type="entry name" value="PROKAR_LIPOPROTEIN"/>
    <property type="match status" value="1"/>
</dbReference>
<evidence type="ECO:0000313" key="4">
    <source>
        <dbReference type="EMBL" id="WIY04745.1"/>
    </source>
</evidence>
<accession>A0A9Y2JU65</accession>
<reference evidence="4 5" key="1">
    <citation type="submission" date="2023-06" db="EMBL/GenBank/DDBJ databases">
        <authorList>
            <person name="Oyuntsetseg B."/>
            <person name="Kim S.B."/>
        </authorList>
    </citation>
    <scope>NUCLEOTIDE SEQUENCE [LARGE SCALE GENOMIC DNA]</scope>
    <source>
        <strain evidence="4 5">4-36</strain>
    </source>
</reference>